<keyword evidence="3" id="KW-1185">Reference proteome</keyword>
<feature type="compositionally biased region" description="Polar residues" evidence="1">
    <location>
        <begin position="407"/>
        <end position="419"/>
    </location>
</feature>
<feature type="region of interest" description="Disordered" evidence="1">
    <location>
        <begin position="354"/>
        <end position="386"/>
    </location>
</feature>
<dbReference type="GO" id="GO:0048471">
    <property type="term" value="C:perinuclear region of cytoplasm"/>
    <property type="evidence" value="ECO:0007669"/>
    <property type="project" value="TreeGrafter"/>
</dbReference>
<dbReference type="OrthoDB" id="8436363at2759"/>
<feature type="compositionally biased region" description="Basic and acidic residues" evidence="1">
    <location>
        <begin position="1286"/>
        <end position="1297"/>
    </location>
</feature>
<feature type="compositionally biased region" description="Low complexity" evidence="1">
    <location>
        <begin position="207"/>
        <end position="217"/>
    </location>
</feature>
<dbReference type="Gene3D" id="3.80.10.10">
    <property type="entry name" value="Ribonuclease Inhibitor"/>
    <property type="match status" value="1"/>
</dbReference>
<sequence length="1333" mass="148071">MNGGFKSSPLLDESELSKNRQLGSINVDWLTRNSCAHQDQDTPTTAKTQKAESKTDHKAHGKKELTKNGEQDSSSGDLDTSRALSPESRSMTNGTGLDRSSSERRSSVADQNYFDGMACSKSHAQYTGSLLRRSNSLSTNSMGHIEESKPQKQGFLRSLFGRRKKDEPKKEHARRSSISAKSEYGVANKPQHETVTESHDDRKLTARRASQSSSRASLAQPQMSSMTRSKTTPAHPEDADPNLDEFLQRYRLALKTAVAVNSRPTSSHRPIRPDTAKSKATFSIDEGIETVDEAEPKRHLDVKGRPIPSHPYKSSLAPALRKQYRCSRKETLRRTNTNTSSSTNRFGAFLKRVTSHTDEHSSKGSLTDSDTDTSDEESSVGFQSGRRLSIPGLEGIKPLRKVSFATNTYFNDPPQQICSKNPRRGEVEVNPDGSVIIHRLTPEEKREILQKTTSGIVVGGSGHLKLLCDPTVNENDAKRREERKPEAPTANGEETEAVAKNQIKDAEKTAESQADNTSKELENPSAANEEEVSVSKAASEVKIDKPMISRRSGCSLSSAFSTSDDDSTEVYPPPDMKIPHDVTYTRCCHLREILPIPATLKQLKKGSVDPIPLLQLRNPKPSLIEVLSFSDFLSIAPVLCLSLDGVSLSVEMLNIILCSITNKKEFEKLSLRNTPIDHEGWKLLCYFVAECKSLNALDLSMVPGMSINVQKPSKSALKSRVVRMECSLESREELKWDLLTASLATNGGLEEIIISGAKMSLKQFQNFIELGCMQTKRLGLAYNSLTTEQCAVLADWLVQSQVTGLDMAYNDLRGKLGRFSATLIEKMQSNNNVFKYISLNSTNLEVLEGSESSNNDLLRLISSLCYCDNLKLLDISNNPQIFPHVTRHLAHYLPVFVNLMRLQMDYNNIPSTSIVTLAEVFPMCQKLNYVSLRGTKLDRASGCALAATMRKSSSLLTLDLDWEGLSDKIKDKISLCGMRNMESAINRVDDNGTPKLPDALASLQKELSELLTEKPMNKEELGLVTQSFVARLTKARSFIDKMTEDLFKLRVEGNLNTSGKETLIRFCFIDATFERGLRLLAQRYNNKIDIPSHSGMHFDKGGESMRRVESTATLSSNFFAESGHSALLPFQYPPIERSGPAEDAVEIKDDIPGSVDSHARDQLKEEGTILRKTHDILERASGEKSAVSDANHPGHKNVEDSLLDTHDLSDVAKLDGEKIKEFIITQDISTVAGFLQKLRERGVNLNDLFKKRTDSQHTDDSRDPIDSDAEQTSRESSTVVGVRANLQDEKLSQRENDFSDSDTESDVANEGHSIDRVYDEVLDNIERGRFTNH</sequence>
<dbReference type="GO" id="GO:0005096">
    <property type="term" value="F:GTPase activator activity"/>
    <property type="evidence" value="ECO:0007669"/>
    <property type="project" value="InterPro"/>
</dbReference>
<dbReference type="InterPro" id="IPR032675">
    <property type="entry name" value="LRR_dom_sf"/>
</dbReference>
<feature type="region of interest" description="Disordered" evidence="1">
    <location>
        <begin position="553"/>
        <end position="574"/>
    </location>
</feature>
<name>A0A1G4J9V3_9SACH</name>
<feature type="region of interest" description="Disordered" evidence="1">
    <location>
        <begin position="131"/>
        <end position="242"/>
    </location>
</feature>
<dbReference type="EMBL" id="LT598482">
    <property type="protein sequence ID" value="SCU86800.1"/>
    <property type="molecule type" value="Genomic_DNA"/>
</dbReference>
<feature type="compositionally biased region" description="Basic and acidic residues" evidence="1">
    <location>
        <begin position="49"/>
        <end position="70"/>
    </location>
</feature>
<feature type="region of interest" description="Disordered" evidence="1">
    <location>
        <begin position="31"/>
        <end position="109"/>
    </location>
</feature>
<feature type="compositionally biased region" description="Basic and acidic residues" evidence="1">
    <location>
        <begin position="475"/>
        <end position="486"/>
    </location>
</feature>
<feature type="compositionally biased region" description="Polar residues" evidence="1">
    <location>
        <begin position="219"/>
        <end position="232"/>
    </location>
</feature>
<dbReference type="PANTHER" id="PTHR24113">
    <property type="entry name" value="RAN GTPASE-ACTIVATING PROTEIN 1"/>
    <property type="match status" value="1"/>
</dbReference>
<dbReference type="Proteomes" id="UP000191144">
    <property type="component" value="Chromosome D"/>
</dbReference>
<feature type="compositionally biased region" description="Basic and acidic residues" evidence="1">
    <location>
        <begin position="1253"/>
        <end position="1265"/>
    </location>
</feature>
<reference evidence="3" key="1">
    <citation type="submission" date="2016-03" db="EMBL/GenBank/DDBJ databases">
        <authorList>
            <person name="Devillers Hugo."/>
        </authorList>
    </citation>
    <scope>NUCLEOTIDE SEQUENCE [LARGE SCALE GENOMIC DNA]</scope>
</reference>
<organism evidence="2 3">
    <name type="scientific">Lachancea meyersii CBS 8951</name>
    <dbReference type="NCBI Taxonomy" id="1266667"/>
    <lineage>
        <taxon>Eukaryota</taxon>
        <taxon>Fungi</taxon>
        <taxon>Dikarya</taxon>
        <taxon>Ascomycota</taxon>
        <taxon>Saccharomycotina</taxon>
        <taxon>Saccharomycetes</taxon>
        <taxon>Saccharomycetales</taxon>
        <taxon>Saccharomycetaceae</taxon>
        <taxon>Lachancea</taxon>
    </lineage>
</organism>
<feature type="region of interest" description="Disordered" evidence="1">
    <location>
        <begin position="1253"/>
        <end position="1312"/>
    </location>
</feature>
<dbReference type="GO" id="GO:0005634">
    <property type="term" value="C:nucleus"/>
    <property type="evidence" value="ECO:0007669"/>
    <property type="project" value="TreeGrafter"/>
</dbReference>
<evidence type="ECO:0000313" key="2">
    <source>
        <dbReference type="EMBL" id="SCU86800.1"/>
    </source>
</evidence>
<feature type="compositionally biased region" description="Acidic residues" evidence="1">
    <location>
        <begin position="369"/>
        <end position="378"/>
    </location>
</feature>
<dbReference type="PANTHER" id="PTHR24113:SF15">
    <property type="entry name" value="NACHT DOMAIN-CONTAINING PROTEIN"/>
    <property type="match status" value="1"/>
</dbReference>
<dbReference type="GO" id="GO:0031267">
    <property type="term" value="F:small GTPase binding"/>
    <property type="evidence" value="ECO:0007669"/>
    <property type="project" value="TreeGrafter"/>
</dbReference>
<evidence type="ECO:0000256" key="1">
    <source>
        <dbReference type="SAM" id="MobiDB-lite"/>
    </source>
</evidence>
<gene>
    <name evidence="2" type="ORF">LAME_0D07712G</name>
</gene>
<feature type="compositionally biased region" description="Polar residues" evidence="1">
    <location>
        <begin position="87"/>
        <end position="99"/>
    </location>
</feature>
<evidence type="ECO:0000313" key="3">
    <source>
        <dbReference type="Proteomes" id="UP000191144"/>
    </source>
</evidence>
<feature type="compositionally biased region" description="Polar residues" evidence="1">
    <location>
        <begin position="31"/>
        <end position="48"/>
    </location>
</feature>
<feature type="region of interest" description="Disordered" evidence="1">
    <location>
        <begin position="463"/>
        <end position="538"/>
    </location>
</feature>
<protein>
    <submittedName>
        <fullName evidence="2">LAME_0D07712g1_1</fullName>
    </submittedName>
</protein>
<feature type="compositionally biased region" description="Acidic residues" evidence="1">
    <location>
        <begin position="1298"/>
        <end position="1307"/>
    </location>
</feature>
<dbReference type="InterPro" id="IPR027038">
    <property type="entry name" value="RanGap"/>
</dbReference>
<dbReference type="SUPFAM" id="SSF52047">
    <property type="entry name" value="RNI-like"/>
    <property type="match status" value="1"/>
</dbReference>
<feature type="region of interest" description="Disordered" evidence="1">
    <location>
        <begin position="407"/>
        <end position="426"/>
    </location>
</feature>
<proteinExistence type="predicted"/>
<dbReference type="GO" id="GO:0006913">
    <property type="term" value="P:nucleocytoplasmic transport"/>
    <property type="evidence" value="ECO:0007669"/>
    <property type="project" value="TreeGrafter"/>
</dbReference>
<feature type="compositionally biased region" description="Low complexity" evidence="1">
    <location>
        <begin position="131"/>
        <end position="141"/>
    </location>
</feature>
<accession>A0A1G4J9V3</accession>
<feature type="compositionally biased region" description="Basic and acidic residues" evidence="1">
    <location>
        <begin position="190"/>
        <end position="204"/>
    </location>
</feature>
<dbReference type="GO" id="GO:0005829">
    <property type="term" value="C:cytosol"/>
    <property type="evidence" value="ECO:0007669"/>
    <property type="project" value="TreeGrafter"/>
</dbReference>